<feature type="compositionally biased region" description="Pro residues" evidence="1">
    <location>
        <begin position="134"/>
        <end position="144"/>
    </location>
</feature>
<dbReference type="EMBL" id="JAVRES010000013">
    <property type="protein sequence ID" value="MDT0437785.1"/>
    <property type="molecule type" value="Genomic_DNA"/>
</dbReference>
<comment type="caution">
    <text evidence="2">The sequence shown here is derived from an EMBL/GenBank/DDBJ whole genome shotgun (WGS) entry which is preliminary data.</text>
</comment>
<reference evidence="3" key="1">
    <citation type="submission" date="2023-07" db="EMBL/GenBank/DDBJ databases">
        <title>30 novel species of actinomycetes from the DSMZ collection.</title>
        <authorList>
            <person name="Nouioui I."/>
        </authorList>
    </citation>
    <scope>NUCLEOTIDE SEQUENCE [LARGE SCALE GENOMIC DNA]</scope>
    <source>
        <strain evidence="3">DSM 41981</strain>
    </source>
</reference>
<evidence type="ECO:0000313" key="3">
    <source>
        <dbReference type="Proteomes" id="UP001183535"/>
    </source>
</evidence>
<name>A0ABD5ET36_9ACTN</name>
<organism evidence="2 3">
    <name type="scientific">Streptomyces doudnae</name>
    <dbReference type="NCBI Taxonomy" id="3075536"/>
    <lineage>
        <taxon>Bacteria</taxon>
        <taxon>Bacillati</taxon>
        <taxon>Actinomycetota</taxon>
        <taxon>Actinomycetes</taxon>
        <taxon>Kitasatosporales</taxon>
        <taxon>Streptomycetaceae</taxon>
        <taxon>Streptomyces</taxon>
    </lineage>
</organism>
<evidence type="ECO:0000256" key="1">
    <source>
        <dbReference type="SAM" id="MobiDB-lite"/>
    </source>
</evidence>
<dbReference type="RefSeq" id="WP_093836297.1">
    <property type="nucleotide sequence ID" value="NZ_JAVRES010000013.1"/>
</dbReference>
<feature type="region of interest" description="Disordered" evidence="1">
    <location>
        <begin position="129"/>
        <end position="162"/>
    </location>
</feature>
<gene>
    <name evidence="2" type="ORF">RM877_24160</name>
</gene>
<protein>
    <submittedName>
        <fullName evidence="2">Nucleopolyhedrovirus P10 family protein</fullName>
    </submittedName>
</protein>
<dbReference type="AlphaFoldDB" id="A0ABD5ET36"/>
<dbReference type="Proteomes" id="UP001183535">
    <property type="component" value="Unassembled WGS sequence"/>
</dbReference>
<evidence type="ECO:0000313" key="2">
    <source>
        <dbReference type="EMBL" id="MDT0437785.1"/>
    </source>
</evidence>
<proteinExistence type="predicted"/>
<sequence length="242" mass="24899">MTADWTRAVREQLGLGRLLPLGGARDGAWISEAAAEAVLRRAAGEVPGVRLGRLRLALADPQETAEPVVPPPPSGLWPGPLRLTAEFTATAAQPLPAVAERLRTALAGAADLRLGLRVAEVDLRATGLLDEEPVPAPADPPAPPRLDRPGDADENRAAEAAGAVPGVVAVTRSLDRGVRIEERPAAEGAGSGGDALAGRHVRVEITVAAGHRAVEVAVRVREAVSAALPDRPTVTVLVTSVG</sequence>
<feature type="compositionally biased region" description="Basic and acidic residues" evidence="1">
    <location>
        <begin position="145"/>
        <end position="157"/>
    </location>
</feature>
<accession>A0ABD5ET36</accession>
<keyword evidence="3" id="KW-1185">Reference proteome</keyword>